<dbReference type="PANTHER" id="PTHR42951:SF17">
    <property type="entry name" value="METALLO-BETA-LACTAMASE DOMAIN-CONTAINING PROTEIN"/>
    <property type="match status" value="1"/>
</dbReference>
<name>A0ABV9YY55_9HYPH</name>
<evidence type="ECO:0000259" key="2">
    <source>
        <dbReference type="SMART" id="SM00849"/>
    </source>
</evidence>
<feature type="chain" id="PRO_5046950070" evidence="1">
    <location>
        <begin position="27"/>
        <end position="313"/>
    </location>
</feature>
<dbReference type="InterPro" id="IPR001279">
    <property type="entry name" value="Metallo-B-lactamas"/>
</dbReference>
<dbReference type="RefSeq" id="WP_379770063.1">
    <property type="nucleotide sequence ID" value="NZ_JBHSJF010000006.1"/>
</dbReference>
<dbReference type="NCBIfam" id="NF033105">
    <property type="entry name" value="bla_subclass_B3"/>
    <property type="match status" value="1"/>
</dbReference>
<dbReference type="SUPFAM" id="SSF56281">
    <property type="entry name" value="Metallo-hydrolase/oxidoreductase"/>
    <property type="match status" value="1"/>
</dbReference>
<keyword evidence="3" id="KW-0378">Hydrolase</keyword>
<dbReference type="InterPro" id="IPR036866">
    <property type="entry name" value="RibonucZ/Hydroxyglut_hydro"/>
</dbReference>
<organism evidence="3 4">
    <name type="scientific">Flaviflagellibacter deserti</name>
    <dbReference type="NCBI Taxonomy" id="2267266"/>
    <lineage>
        <taxon>Bacteria</taxon>
        <taxon>Pseudomonadati</taxon>
        <taxon>Pseudomonadota</taxon>
        <taxon>Alphaproteobacteria</taxon>
        <taxon>Hyphomicrobiales</taxon>
        <taxon>Flaviflagellibacter</taxon>
    </lineage>
</organism>
<dbReference type="InterPro" id="IPR050855">
    <property type="entry name" value="NDM-1-like"/>
</dbReference>
<dbReference type="EC" id="3.5.2.6" evidence="3"/>
<comment type="caution">
    <text evidence="3">The sequence shown here is derived from an EMBL/GenBank/DDBJ whole genome shotgun (WGS) entry which is preliminary data.</text>
</comment>
<proteinExistence type="predicted"/>
<accession>A0ABV9YY55</accession>
<evidence type="ECO:0000313" key="4">
    <source>
        <dbReference type="Proteomes" id="UP001595796"/>
    </source>
</evidence>
<keyword evidence="1" id="KW-0732">Signal</keyword>
<dbReference type="EMBL" id="JBHSJF010000006">
    <property type="protein sequence ID" value="MFC5067785.1"/>
    <property type="molecule type" value="Genomic_DNA"/>
</dbReference>
<dbReference type="GO" id="GO:0008800">
    <property type="term" value="F:beta-lactamase activity"/>
    <property type="evidence" value="ECO:0007669"/>
    <property type="project" value="UniProtKB-EC"/>
</dbReference>
<protein>
    <submittedName>
        <fullName evidence="3">Subclass B3 metallo-beta-lactamase</fullName>
        <ecNumber evidence="3">3.5.2.6</ecNumber>
    </submittedName>
</protein>
<dbReference type="SMART" id="SM00849">
    <property type="entry name" value="Lactamase_B"/>
    <property type="match status" value="1"/>
</dbReference>
<dbReference type="Gene3D" id="3.60.15.10">
    <property type="entry name" value="Ribonuclease Z/Hydroxyacylglutathione hydrolase-like"/>
    <property type="match status" value="1"/>
</dbReference>
<feature type="domain" description="Metallo-beta-lactamase" evidence="2">
    <location>
        <begin position="65"/>
        <end position="257"/>
    </location>
</feature>
<dbReference type="NCBIfam" id="NF012229">
    <property type="entry name" value="bla_class_B_core"/>
    <property type="match status" value="1"/>
</dbReference>
<evidence type="ECO:0000313" key="3">
    <source>
        <dbReference type="EMBL" id="MFC5067785.1"/>
    </source>
</evidence>
<evidence type="ECO:0000256" key="1">
    <source>
        <dbReference type="SAM" id="SignalP"/>
    </source>
</evidence>
<keyword evidence="4" id="KW-1185">Reference proteome</keyword>
<feature type="signal peptide" evidence="1">
    <location>
        <begin position="1"/>
        <end position="26"/>
    </location>
</feature>
<gene>
    <name evidence="3" type="primary">bla</name>
    <name evidence="3" type="ORF">ACFPFW_07115</name>
</gene>
<reference evidence="4" key="1">
    <citation type="journal article" date="2019" name="Int. J. Syst. Evol. Microbiol.">
        <title>The Global Catalogue of Microorganisms (GCM) 10K type strain sequencing project: providing services to taxonomists for standard genome sequencing and annotation.</title>
        <authorList>
            <consortium name="The Broad Institute Genomics Platform"/>
            <consortium name="The Broad Institute Genome Sequencing Center for Infectious Disease"/>
            <person name="Wu L."/>
            <person name="Ma J."/>
        </authorList>
    </citation>
    <scope>NUCLEOTIDE SEQUENCE [LARGE SCALE GENOMIC DNA]</scope>
    <source>
        <strain evidence="4">CGMCC 1.16444</strain>
    </source>
</reference>
<dbReference type="Proteomes" id="UP001595796">
    <property type="component" value="Unassembled WGS sequence"/>
</dbReference>
<dbReference type="Pfam" id="PF00753">
    <property type="entry name" value="Lactamase_B"/>
    <property type="match status" value="1"/>
</dbReference>
<dbReference type="PANTHER" id="PTHR42951">
    <property type="entry name" value="METALLO-BETA-LACTAMASE DOMAIN-CONTAINING"/>
    <property type="match status" value="1"/>
</dbReference>
<sequence>MLGGIRILLAALAAALLLGQSVPSRAQTTEENKAFLETASRTLRWEEPAEPVKIIGPLYFVGTKGLGAWLFTTTEGLILLNTGMPSSGPMIEASIRKLGFSPDDIKILLTGHAHIDHAGGHAYIKQLFGAKVAAMDSEVQNLESGGESDFFYGRDVDVLGFAPAYVDRVLRDGDQVRLGDVVLTALHTPGHTRGATTWTTTIVDGGKAYSLAFPDGGGINPGYRLADRPSYPGIEADYRNTLHRLEMLKPDIWFSSHLEKMDFDGKRERATTEGVSAWVDPEGYRKFVATQRRAFEDQMDKEMAPARKSAEGP</sequence>